<name>A0A6A6KVW6_HEVBR</name>
<keyword evidence="2" id="KW-1185">Reference proteome</keyword>
<comment type="caution">
    <text evidence="1">The sequence shown here is derived from an EMBL/GenBank/DDBJ whole genome shotgun (WGS) entry which is preliminary data.</text>
</comment>
<organism evidence="1 2">
    <name type="scientific">Hevea brasiliensis</name>
    <name type="common">Para rubber tree</name>
    <name type="synonym">Siphonia brasiliensis</name>
    <dbReference type="NCBI Taxonomy" id="3981"/>
    <lineage>
        <taxon>Eukaryota</taxon>
        <taxon>Viridiplantae</taxon>
        <taxon>Streptophyta</taxon>
        <taxon>Embryophyta</taxon>
        <taxon>Tracheophyta</taxon>
        <taxon>Spermatophyta</taxon>
        <taxon>Magnoliopsida</taxon>
        <taxon>eudicotyledons</taxon>
        <taxon>Gunneridae</taxon>
        <taxon>Pentapetalae</taxon>
        <taxon>rosids</taxon>
        <taxon>fabids</taxon>
        <taxon>Malpighiales</taxon>
        <taxon>Euphorbiaceae</taxon>
        <taxon>Crotonoideae</taxon>
        <taxon>Micrandreae</taxon>
        <taxon>Hevea</taxon>
    </lineage>
</organism>
<evidence type="ECO:0000313" key="2">
    <source>
        <dbReference type="Proteomes" id="UP000467840"/>
    </source>
</evidence>
<proteinExistence type="predicted"/>
<protein>
    <submittedName>
        <fullName evidence="1">Uncharacterized protein</fullName>
    </submittedName>
</protein>
<evidence type="ECO:0000313" key="1">
    <source>
        <dbReference type="EMBL" id="KAF2291589.1"/>
    </source>
</evidence>
<sequence>MLAYDSHLELEKVVGMNESFQVFCNYSFTPQKPFLTSINMELRGVSLTGQVKVSNPVIYSNCRAPLIEQGSPSSASNRGVNATGCYTIPPYVQYFEANMTYPISNRDDRGGSKSAFMVKQDWVASLPNPRIEYPSLMDHVPAVLDWAAVGNS</sequence>
<gene>
    <name evidence="1" type="ORF">GH714_025943</name>
</gene>
<dbReference type="AlphaFoldDB" id="A0A6A6KVW6"/>
<dbReference type="EMBL" id="JAAGAX010000015">
    <property type="protein sequence ID" value="KAF2291589.1"/>
    <property type="molecule type" value="Genomic_DNA"/>
</dbReference>
<reference evidence="1 2" key="1">
    <citation type="journal article" date="2020" name="Mol. Plant">
        <title>The Chromosome-Based Rubber Tree Genome Provides New Insights into Spurge Genome Evolution and Rubber Biosynthesis.</title>
        <authorList>
            <person name="Liu J."/>
            <person name="Shi C."/>
            <person name="Shi C.C."/>
            <person name="Li W."/>
            <person name="Zhang Q.J."/>
            <person name="Zhang Y."/>
            <person name="Li K."/>
            <person name="Lu H.F."/>
            <person name="Shi C."/>
            <person name="Zhu S.T."/>
            <person name="Xiao Z.Y."/>
            <person name="Nan H."/>
            <person name="Yue Y."/>
            <person name="Zhu X.G."/>
            <person name="Wu Y."/>
            <person name="Hong X.N."/>
            <person name="Fan G.Y."/>
            <person name="Tong Y."/>
            <person name="Zhang D."/>
            <person name="Mao C.L."/>
            <person name="Liu Y.L."/>
            <person name="Hao S.J."/>
            <person name="Liu W.Q."/>
            <person name="Lv M.Q."/>
            <person name="Zhang H.B."/>
            <person name="Liu Y."/>
            <person name="Hu-Tang G.R."/>
            <person name="Wang J.P."/>
            <person name="Wang J.H."/>
            <person name="Sun Y.H."/>
            <person name="Ni S.B."/>
            <person name="Chen W.B."/>
            <person name="Zhang X.C."/>
            <person name="Jiao Y.N."/>
            <person name="Eichler E.E."/>
            <person name="Li G.H."/>
            <person name="Liu X."/>
            <person name="Gao L.Z."/>
        </authorList>
    </citation>
    <scope>NUCLEOTIDE SEQUENCE [LARGE SCALE GENOMIC DNA]</scope>
    <source>
        <strain evidence="2">cv. GT1</strain>
        <tissue evidence="1">Leaf</tissue>
    </source>
</reference>
<dbReference type="Proteomes" id="UP000467840">
    <property type="component" value="Chromosome 2"/>
</dbReference>
<accession>A0A6A6KVW6</accession>